<dbReference type="InterPro" id="IPR003593">
    <property type="entry name" value="AAA+_ATPase"/>
</dbReference>
<dbReference type="GeneID" id="24818566"/>
<proteinExistence type="inferred from homology"/>
<dbReference type="SMART" id="SM00382">
    <property type="entry name" value="AAA"/>
    <property type="match status" value="1"/>
</dbReference>
<dbReference type="InterPro" id="IPR003439">
    <property type="entry name" value="ABC_transporter-like_ATP-bd"/>
</dbReference>
<comment type="function">
    <text evidence="9">Probably part of an ABC transporter complex. Responsible for energy coupling to the transport system.</text>
</comment>
<comment type="function">
    <text evidence="10">Part of an ABC transporter complex. Responsible for energy coupling to the transport system.</text>
</comment>
<dbReference type="OrthoDB" id="18209at2157"/>
<dbReference type="FunFam" id="3.40.50.300:FF:000224">
    <property type="entry name" value="Energy-coupling factor transporter ATP-binding protein EcfA"/>
    <property type="match status" value="1"/>
</dbReference>
<sequence>MEPMMTTILETKNLSFVYEGGKHALKNVSVRIPTGCKVAFVGPNGAGKSTLFMHFNGILRQTEGEVEYNSKVIDHSKKGLIQLRKDVTLVTQNPDDQIFNVIVEDDVAFGPFNLDLPIEEVRKRVDDALKIVGMESERHRPIHHLSFGQKKRVAVASALAMRPKVLIMDEPTAGLDPEMVYRLYEIADEVNMDGSTVIISTHDIETAYSWANLVIVVMDGEVLAQGTPFEVFSMKDVLEKACLSVPMVHALNEFMSVNGRSDIYGRTMSTVLLNMRRGIIPGTLYILRPGYTGELHGRVGVYGSSSRSFVEKNGIEVQFGFNAIERCMDDILGGNDASIYLDDPLDHVLDRKLMDVAAHGITIPVEELR</sequence>
<evidence type="ECO:0000256" key="4">
    <source>
        <dbReference type="ARBA" id="ARBA00022475"/>
    </source>
</evidence>
<evidence type="ECO:0000256" key="10">
    <source>
        <dbReference type="RuleBase" id="RU364103"/>
    </source>
</evidence>
<feature type="domain" description="ABC transporter" evidence="11">
    <location>
        <begin position="9"/>
        <end position="244"/>
    </location>
</feature>
<evidence type="ECO:0000256" key="7">
    <source>
        <dbReference type="ARBA" id="ARBA00022967"/>
    </source>
</evidence>
<dbReference type="Proteomes" id="UP000030787">
    <property type="component" value="Chromosome"/>
</dbReference>
<protein>
    <recommendedName>
        <fullName evidence="10">ABC transporter ATP-binding protein</fullName>
    </recommendedName>
</protein>
<evidence type="ECO:0000256" key="9">
    <source>
        <dbReference type="ARBA" id="ARBA00025157"/>
    </source>
</evidence>
<keyword evidence="4 10" id="KW-1003">Cell membrane</keyword>
<dbReference type="SUPFAM" id="SSF52540">
    <property type="entry name" value="P-loop containing nucleoside triphosphate hydrolases"/>
    <property type="match status" value="1"/>
</dbReference>
<dbReference type="GO" id="GO:0042626">
    <property type="term" value="F:ATPase-coupled transmembrane transporter activity"/>
    <property type="evidence" value="ECO:0007669"/>
    <property type="project" value="TreeGrafter"/>
</dbReference>
<dbReference type="InterPro" id="IPR017871">
    <property type="entry name" value="ABC_transporter-like_CS"/>
</dbReference>
<evidence type="ECO:0000313" key="13">
    <source>
        <dbReference type="Proteomes" id="UP000030787"/>
    </source>
</evidence>
<dbReference type="HOGENOM" id="CLU_000604_13_2_2"/>
<keyword evidence="8 10" id="KW-0472">Membrane</keyword>
<evidence type="ECO:0000313" key="12">
    <source>
        <dbReference type="EMBL" id="AIZ56779.1"/>
    </source>
</evidence>
<dbReference type="Pfam" id="PF00005">
    <property type="entry name" value="ABC_tran"/>
    <property type="match status" value="1"/>
</dbReference>
<dbReference type="KEGG" id="mear:Mpt1_c09030"/>
<evidence type="ECO:0000256" key="6">
    <source>
        <dbReference type="ARBA" id="ARBA00022840"/>
    </source>
</evidence>
<dbReference type="RefSeq" id="WP_148305834.1">
    <property type="nucleotide sequence ID" value="NZ_CP010070.1"/>
</dbReference>
<evidence type="ECO:0000259" key="11">
    <source>
        <dbReference type="PROSITE" id="PS50893"/>
    </source>
</evidence>
<dbReference type="GO" id="GO:0043190">
    <property type="term" value="C:ATP-binding cassette (ABC) transporter complex"/>
    <property type="evidence" value="ECO:0007669"/>
    <property type="project" value="TreeGrafter"/>
</dbReference>
<dbReference type="InterPro" id="IPR050095">
    <property type="entry name" value="ECF_ABC_transporter_ATP-bd"/>
</dbReference>
<dbReference type="PANTHER" id="PTHR43553:SF24">
    <property type="entry name" value="ENERGY-COUPLING FACTOR TRANSPORTER ATP-BINDING PROTEIN ECFA1"/>
    <property type="match status" value="1"/>
</dbReference>
<comment type="similarity">
    <text evidence="2 10">Belongs to the ABC transporter superfamily.</text>
</comment>
<keyword evidence="6 10" id="KW-0067">ATP-binding</keyword>
<dbReference type="AlphaFoldDB" id="A0A0A7LCI6"/>
<dbReference type="InterPro" id="IPR005876">
    <property type="entry name" value="Co_trans_ATP-bd"/>
</dbReference>
<comment type="subcellular location">
    <subcellularLocation>
        <location evidence="1 10">Cell membrane</location>
        <topology evidence="1 10">Peripheral membrane protein</topology>
    </subcellularLocation>
</comment>
<keyword evidence="13" id="KW-1185">Reference proteome</keyword>
<reference evidence="12 13" key="1">
    <citation type="journal article" date="2014" name="Appl. Environ. Microbiol.">
        <title>Comparative Genome Analysis of 'Candidatus Methanoplasma termitum' Indicates a New Mode of Energy Metabolism in the Seventh Order of Methanogens.</title>
        <authorList>
            <person name="Lang K."/>
            <person name="Schuldes J."/>
            <person name="Klingl A."/>
            <person name="Poehlein A."/>
            <person name="Daniel R."/>
            <person name="Brune A."/>
        </authorList>
    </citation>
    <scope>NUCLEOTIDE SEQUENCE [LARGE SCALE GENOMIC DNA]</scope>
    <source>
        <strain evidence="13">Mpt1</strain>
    </source>
</reference>
<keyword evidence="7" id="KW-1278">Translocase</keyword>
<keyword evidence="3 10" id="KW-0813">Transport</keyword>
<dbReference type="PANTHER" id="PTHR43553">
    <property type="entry name" value="HEAVY METAL TRANSPORTER"/>
    <property type="match status" value="1"/>
</dbReference>
<dbReference type="NCBIfam" id="TIGR01166">
    <property type="entry name" value="cbiO"/>
    <property type="match status" value="1"/>
</dbReference>
<organism evidence="12 13">
    <name type="scientific">Candidatus Methanoplasma termitum</name>
    <dbReference type="NCBI Taxonomy" id="1577791"/>
    <lineage>
        <taxon>Archaea</taxon>
        <taxon>Methanobacteriati</taxon>
        <taxon>Thermoplasmatota</taxon>
        <taxon>Thermoplasmata</taxon>
        <taxon>Methanomassiliicoccales</taxon>
        <taxon>Methanomassiliicoccaceae</taxon>
        <taxon>Candidatus Methanoplasma</taxon>
    </lineage>
</organism>
<accession>A0A0A7LCI6</accession>
<evidence type="ECO:0000256" key="5">
    <source>
        <dbReference type="ARBA" id="ARBA00022741"/>
    </source>
</evidence>
<dbReference type="InterPro" id="IPR027417">
    <property type="entry name" value="P-loop_NTPase"/>
</dbReference>
<dbReference type="PROSITE" id="PS00211">
    <property type="entry name" value="ABC_TRANSPORTER_1"/>
    <property type="match status" value="1"/>
</dbReference>
<gene>
    <name evidence="12" type="ORF">Mpt1_c09030</name>
</gene>
<name>A0A0A7LCI6_9ARCH</name>
<evidence type="ECO:0000256" key="1">
    <source>
        <dbReference type="ARBA" id="ARBA00004202"/>
    </source>
</evidence>
<dbReference type="EMBL" id="CP010070">
    <property type="protein sequence ID" value="AIZ56779.1"/>
    <property type="molecule type" value="Genomic_DNA"/>
</dbReference>
<dbReference type="PROSITE" id="PS50893">
    <property type="entry name" value="ABC_TRANSPORTER_2"/>
    <property type="match status" value="1"/>
</dbReference>
<dbReference type="Gene3D" id="3.40.50.300">
    <property type="entry name" value="P-loop containing nucleotide triphosphate hydrolases"/>
    <property type="match status" value="1"/>
</dbReference>
<dbReference type="GO" id="GO:0006824">
    <property type="term" value="P:cobalt ion transport"/>
    <property type="evidence" value="ECO:0007669"/>
    <property type="project" value="InterPro"/>
</dbReference>
<evidence type="ECO:0000256" key="8">
    <source>
        <dbReference type="ARBA" id="ARBA00023136"/>
    </source>
</evidence>
<keyword evidence="5 10" id="KW-0547">Nucleotide-binding</keyword>
<dbReference type="CDD" id="cd03225">
    <property type="entry name" value="ABC_cobalt_CbiO_domain1"/>
    <property type="match status" value="1"/>
</dbReference>
<dbReference type="STRING" id="1577791.Mpt1_c09030"/>
<evidence type="ECO:0000256" key="3">
    <source>
        <dbReference type="ARBA" id="ARBA00022448"/>
    </source>
</evidence>
<evidence type="ECO:0000256" key="2">
    <source>
        <dbReference type="ARBA" id="ARBA00005417"/>
    </source>
</evidence>
<dbReference type="GO" id="GO:0016887">
    <property type="term" value="F:ATP hydrolysis activity"/>
    <property type="evidence" value="ECO:0007669"/>
    <property type="project" value="InterPro"/>
</dbReference>
<dbReference type="GO" id="GO:0005524">
    <property type="term" value="F:ATP binding"/>
    <property type="evidence" value="ECO:0007669"/>
    <property type="project" value="UniProtKB-UniRule"/>
</dbReference>
<dbReference type="InterPro" id="IPR015856">
    <property type="entry name" value="ABC_transpr_CbiO/EcfA_su"/>
</dbReference>